<protein>
    <submittedName>
        <fullName evidence="3">Glycosyltransferase family 4 protein</fullName>
    </submittedName>
</protein>
<accession>A0A4Y8ATM0</accession>
<dbReference type="InterPro" id="IPR001296">
    <property type="entry name" value="Glyco_trans_1"/>
</dbReference>
<dbReference type="AlphaFoldDB" id="A0A4Y8ATM0"/>
<dbReference type="RefSeq" id="WP_134247610.1">
    <property type="nucleotide sequence ID" value="NZ_SNQI01000002.1"/>
</dbReference>
<proteinExistence type="predicted"/>
<dbReference type="InterPro" id="IPR028098">
    <property type="entry name" value="Glyco_trans_4-like_N"/>
</dbReference>
<feature type="domain" description="Glycosyltransferase subfamily 4-like N-terminal" evidence="2">
    <location>
        <begin position="15"/>
        <end position="177"/>
    </location>
</feature>
<dbReference type="SUPFAM" id="SSF53756">
    <property type="entry name" value="UDP-Glycosyltransferase/glycogen phosphorylase"/>
    <property type="match status" value="1"/>
</dbReference>
<dbReference type="OrthoDB" id="9811239at2"/>
<dbReference type="Gene3D" id="3.40.50.2000">
    <property type="entry name" value="Glycogen Phosphorylase B"/>
    <property type="match status" value="2"/>
</dbReference>
<dbReference type="PANTHER" id="PTHR12526:SF630">
    <property type="entry name" value="GLYCOSYLTRANSFERASE"/>
    <property type="match status" value="1"/>
</dbReference>
<reference evidence="3 4" key="1">
    <citation type="journal article" date="2011" name="J. Microbiol.">
        <title>Gramella jeungdoensis sp. nov., isolated from a solar saltern in Korea.</title>
        <authorList>
            <person name="Joung Y."/>
            <person name="Kim H."/>
            <person name="Jang T."/>
            <person name="Ahn T.S."/>
            <person name="Joh K."/>
        </authorList>
    </citation>
    <scope>NUCLEOTIDE SEQUENCE [LARGE SCALE GENOMIC DNA]</scope>
    <source>
        <strain evidence="3 4">KCTC 23123</strain>
    </source>
</reference>
<name>A0A4Y8ATM0_9FLAO</name>
<feature type="domain" description="Glycosyl transferase family 1" evidence="1">
    <location>
        <begin position="186"/>
        <end position="346"/>
    </location>
</feature>
<evidence type="ECO:0000259" key="2">
    <source>
        <dbReference type="Pfam" id="PF13439"/>
    </source>
</evidence>
<dbReference type="PANTHER" id="PTHR12526">
    <property type="entry name" value="GLYCOSYLTRANSFERASE"/>
    <property type="match status" value="1"/>
</dbReference>
<dbReference type="GO" id="GO:0016757">
    <property type="term" value="F:glycosyltransferase activity"/>
    <property type="evidence" value="ECO:0007669"/>
    <property type="project" value="InterPro"/>
</dbReference>
<comment type="caution">
    <text evidence="3">The sequence shown here is derived from an EMBL/GenBank/DDBJ whole genome shotgun (WGS) entry which is preliminary data.</text>
</comment>
<keyword evidence="3" id="KW-0808">Transferase</keyword>
<keyword evidence="4" id="KW-1185">Reference proteome</keyword>
<evidence type="ECO:0000259" key="1">
    <source>
        <dbReference type="Pfam" id="PF00534"/>
    </source>
</evidence>
<dbReference type="Pfam" id="PF00534">
    <property type="entry name" value="Glycos_transf_1"/>
    <property type="match status" value="1"/>
</dbReference>
<evidence type="ECO:0000313" key="4">
    <source>
        <dbReference type="Proteomes" id="UP000298517"/>
    </source>
</evidence>
<dbReference type="Pfam" id="PF13439">
    <property type="entry name" value="Glyco_transf_4"/>
    <property type="match status" value="1"/>
</dbReference>
<dbReference type="EMBL" id="SNQI01000002">
    <property type="protein sequence ID" value="TEW75241.1"/>
    <property type="molecule type" value="Genomic_DNA"/>
</dbReference>
<organism evidence="3 4">
    <name type="scientific">Gramella jeungdoensis</name>
    <dbReference type="NCBI Taxonomy" id="708091"/>
    <lineage>
        <taxon>Bacteria</taxon>
        <taxon>Pseudomonadati</taxon>
        <taxon>Bacteroidota</taxon>
        <taxon>Flavobacteriia</taxon>
        <taxon>Flavobacteriales</taxon>
        <taxon>Flavobacteriaceae</taxon>
        <taxon>Christiangramia</taxon>
    </lineage>
</organism>
<dbReference type="Proteomes" id="UP000298517">
    <property type="component" value="Unassembled WGS sequence"/>
</dbReference>
<sequence>MKKVAIFVDQLHTHGGIEKLVAIKANYWATQFKFDVSVVSTENKNQPLIYELDSKVRFVDLKINYNRLKSYFSFLNLTYLIVNSLKIQKYILKEKPDFIVVASHIPITYILPFLILRKTKIIKEFHFTKYFYTNKTKGIKLKLLNFIEARYDKLVVLSNEESMFYKSQNVEVIPNPVIINSNQQLNKRASKELIAVSVVRFAPVKRLEILVEIWGQFSKVNSNWKLLIYGTLNNLYANEIVELVKAKKLEHCIIFMNESSHVLNDLNKSRAVLITSEQECFPMVILEANSVGVPVIAFDCPTGPRNIITNNFDGILVENNNIESFVNTLNKFSSIPELQDILSTNALQNAAKFALDDIMNLWNFKIFNS</sequence>
<gene>
    <name evidence="3" type="ORF">E2488_06910</name>
</gene>
<evidence type="ECO:0000313" key="3">
    <source>
        <dbReference type="EMBL" id="TEW75241.1"/>
    </source>
</evidence>